<dbReference type="InterPro" id="IPR015943">
    <property type="entry name" value="WD40/YVTN_repeat-like_dom_sf"/>
</dbReference>
<dbReference type="GO" id="GO:0042273">
    <property type="term" value="P:ribosomal large subunit biogenesis"/>
    <property type="evidence" value="ECO:0007669"/>
    <property type="project" value="InterPro"/>
</dbReference>
<dbReference type="GO" id="GO:0005730">
    <property type="term" value="C:nucleolus"/>
    <property type="evidence" value="ECO:0007669"/>
    <property type="project" value="InterPro"/>
</dbReference>
<dbReference type="InterPro" id="IPR037379">
    <property type="entry name" value="WDR74/Nsa1"/>
</dbReference>
<dbReference type="Gene3D" id="2.130.10.10">
    <property type="entry name" value="YVTN repeat-like/Quinoprotein amine dehydrogenase"/>
    <property type="match status" value="1"/>
</dbReference>
<dbReference type="Proteomes" id="UP000037510">
    <property type="component" value="Unassembled WGS sequence"/>
</dbReference>
<dbReference type="EMBL" id="JTDY01000147">
    <property type="protein sequence ID" value="KOB78597.1"/>
    <property type="molecule type" value="Genomic_DNA"/>
</dbReference>
<proteinExistence type="predicted"/>
<feature type="region of interest" description="Disordered" evidence="1">
    <location>
        <begin position="232"/>
        <end position="260"/>
    </location>
</feature>
<dbReference type="SMART" id="SM00320">
    <property type="entry name" value="WD40"/>
    <property type="match status" value="2"/>
</dbReference>
<name>A0A0L7LT26_OPEBR</name>
<dbReference type="InterPro" id="IPR036322">
    <property type="entry name" value="WD40_repeat_dom_sf"/>
</dbReference>
<dbReference type="PANTHER" id="PTHR16038:SF4">
    <property type="entry name" value="WD REPEAT-CONTAINING PROTEIN 74"/>
    <property type="match status" value="1"/>
</dbReference>
<accession>A0A0L7LT26</accession>
<evidence type="ECO:0000313" key="3">
    <source>
        <dbReference type="Proteomes" id="UP000037510"/>
    </source>
</evidence>
<organism evidence="2 3">
    <name type="scientific">Operophtera brumata</name>
    <name type="common">Winter moth</name>
    <name type="synonym">Phalaena brumata</name>
    <dbReference type="NCBI Taxonomy" id="104452"/>
    <lineage>
        <taxon>Eukaryota</taxon>
        <taxon>Metazoa</taxon>
        <taxon>Ecdysozoa</taxon>
        <taxon>Arthropoda</taxon>
        <taxon>Hexapoda</taxon>
        <taxon>Insecta</taxon>
        <taxon>Pterygota</taxon>
        <taxon>Neoptera</taxon>
        <taxon>Endopterygota</taxon>
        <taxon>Lepidoptera</taxon>
        <taxon>Glossata</taxon>
        <taxon>Ditrysia</taxon>
        <taxon>Geometroidea</taxon>
        <taxon>Geometridae</taxon>
        <taxon>Larentiinae</taxon>
        <taxon>Operophtera</taxon>
    </lineage>
</organism>
<dbReference type="InterPro" id="IPR001680">
    <property type="entry name" value="WD40_rpt"/>
</dbReference>
<dbReference type="STRING" id="104452.A0A0L7LT26"/>
<keyword evidence="3" id="KW-1185">Reference proteome</keyword>
<dbReference type="SUPFAM" id="SSF50978">
    <property type="entry name" value="WD40 repeat-like"/>
    <property type="match status" value="1"/>
</dbReference>
<protein>
    <submittedName>
        <fullName evidence="2">WD-repeat protein</fullName>
    </submittedName>
</protein>
<feature type="compositionally biased region" description="Low complexity" evidence="1">
    <location>
        <begin position="240"/>
        <end position="260"/>
    </location>
</feature>
<comment type="caution">
    <text evidence="2">The sequence shown here is derived from an EMBL/GenBank/DDBJ whole genome shotgun (WGS) entry which is preliminary data.</text>
</comment>
<sequence length="260" mass="28722">SLQKDECITCLQWGNEDQTEVLIGRKNQQNLVDIKSLQKDECITCLQWGNEDQTEVLIGRKNQQVHHIELNYASRTLLTSSLCKRMSASHACSGATRIKLRFLSAGRINSADFAPGHVVGLGRCKRKLLAATSSGVVRIWSKKEECVVQTGGKLDVMKVFDEDPTLFATVGFGRGQLHQVDLRAGKPDKGYKGSVGAVTAIATCRRDRLVVSASLDRHLRIHEQASKQLVYKAGGERQPRQAPAHPRARQQAARVQGEGR</sequence>
<evidence type="ECO:0000256" key="1">
    <source>
        <dbReference type="SAM" id="MobiDB-lite"/>
    </source>
</evidence>
<dbReference type="GO" id="GO:0030687">
    <property type="term" value="C:preribosome, large subunit precursor"/>
    <property type="evidence" value="ECO:0007669"/>
    <property type="project" value="TreeGrafter"/>
</dbReference>
<gene>
    <name evidence="2" type="ORF">OBRU01_02096</name>
</gene>
<feature type="non-terminal residue" evidence="2">
    <location>
        <position position="1"/>
    </location>
</feature>
<dbReference type="AlphaFoldDB" id="A0A0L7LT26"/>
<dbReference type="PANTHER" id="PTHR16038">
    <property type="entry name" value="NOP SEVEN ASSOCIATED PROTEIN 1"/>
    <property type="match status" value="1"/>
</dbReference>
<evidence type="ECO:0000313" key="2">
    <source>
        <dbReference type="EMBL" id="KOB78597.1"/>
    </source>
</evidence>
<reference evidence="2 3" key="1">
    <citation type="journal article" date="2015" name="Genome Biol. Evol.">
        <title>The genome of winter moth (Operophtera brumata) provides a genomic perspective on sexual dimorphism and phenology.</title>
        <authorList>
            <person name="Derks M.F."/>
            <person name="Smit S."/>
            <person name="Salis L."/>
            <person name="Schijlen E."/>
            <person name="Bossers A."/>
            <person name="Mateman C."/>
            <person name="Pijl A.S."/>
            <person name="de Ridder D."/>
            <person name="Groenen M.A."/>
            <person name="Visser M.E."/>
            <person name="Megens H.J."/>
        </authorList>
    </citation>
    <scope>NUCLEOTIDE SEQUENCE [LARGE SCALE GENOMIC DNA]</scope>
    <source>
        <strain evidence="2">WM2013NL</strain>
        <tissue evidence="2">Head and thorax</tissue>
    </source>
</reference>